<dbReference type="AlphaFoldDB" id="A0A0J5P2A1"/>
<proteinExistence type="predicted"/>
<evidence type="ECO:0000313" key="1">
    <source>
        <dbReference type="EMBL" id="KMK50663.1"/>
    </source>
</evidence>
<accession>A0A0J5P2A1</accession>
<reference evidence="1 2" key="1">
    <citation type="submission" date="2014-12" db="EMBL/GenBank/DDBJ databases">
        <title>Reclassification of Actinobacillus muris as Muribacter muris.</title>
        <authorList>
            <person name="Christensen H."/>
            <person name="Nicklas W."/>
            <person name="Bisgaard M."/>
        </authorList>
    </citation>
    <scope>NUCLEOTIDE SEQUENCE [LARGE SCALE GENOMIC DNA]</scope>
    <source>
        <strain evidence="1 2">Ackerman80-443D</strain>
    </source>
</reference>
<dbReference type="STRING" id="67855.RO21_10510"/>
<organism evidence="1 2">
    <name type="scientific">Muribacter muris</name>
    <dbReference type="NCBI Taxonomy" id="67855"/>
    <lineage>
        <taxon>Bacteria</taxon>
        <taxon>Pseudomonadati</taxon>
        <taxon>Pseudomonadota</taxon>
        <taxon>Gammaproteobacteria</taxon>
        <taxon>Pasteurellales</taxon>
        <taxon>Pasteurellaceae</taxon>
        <taxon>Muribacter</taxon>
    </lineage>
</organism>
<dbReference type="Proteomes" id="UP000036270">
    <property type="component" value="Unassembled WGS sequence"/>
</dbReference>
<keyword evidence="2" id="KW-1185">Reference proteome</keyword>
<name>A0A0J5P2A1_9PAST</name>
<comment type="caution">
    <text evidence="1">The sequence shown here is derived from an EMBL/GenBank/DDBJ whole genome shotgun (WGS) entry which is preliminary data.</text>
</comment>
<evidence type="ECO:0000313" key="2">
    <source>
        <dbReference type="Proteomes" id="UP000036270"/>
    </source>
</evidence>
<sequence>MILTAIQGDTLDLLIYRHYGSTAGLVELALAYNPQLAEMPVLPIGQQVEMPDIDRRAAPISKETVSLWD</sequence>
<dbReference type="PATRIC" id="fig|67855.3.peg.2228"/>
<protein>
    <submittedName>
        <fullName evidence="1">Tail protein</fullName>
    </submittedName>
</protein>
<dbReference type="Pfam" id="PF05489">
    <property type="entry name" value="Phage_tail_X"/>
    <property type="match status" value="1"/>
</dbReference>
<gene>
    <name evidence="1" type="ORF">RO21_10510</name>
</gene>
<dbReference type="InterPro" id="IPR008861">
    <property type="entry name" value="GpX-like"/>
</dbReference>
<dbReference type="EMBL" id="JWIZ01000079">
    <property type="protein sequence ID" value="KMK50663.1"/>
    <property type="molecule type" value="Genomic_DNA"/>
</dbReference>